<evidence type="ECO:0000313" key="2">
    <source>
        <dbReference type="Proteomes" id="UP000601435"/>
    </source>
</evidence>
<evidence type="ECO:0000313" key="1">
    <source>
        <dbReference type="EMBL" id="CAE7588169.1"/>
    </source>
</evidence>
<dbReference type="InterPro" id="IPR036770">
    <property type="entry name" value="Ankyrin_rpt-contain_sf"/>
</dbReference>
<dbReference type="EMBL" id="CAJNJA010027875">
    <property type="protein sequence ID" value="CAE7588169.1"/>
    <property type="molecule type" value="Genomic_DNA"/>
</dbReference>
<comment type="caution">
    <text evidence="1">The sequence shown here is derived from an EMBL/GenBank/DDBJ whole genome shotgun (WGS) entry which is preliminary data.</text>
</comment>
<name>A0A812UN46_9DINO</name>
<protein>
    <recommendedName>
        <fullName evidence="3">Ubiquitin-like domain-containing protein</fullName>
    </recommendedName>
</protein>
<organism evidence="1 2">
    <name type="scientific">Symbiodinium necroappetens</name>
    <dbReference type="NCBI Taxonomy" id="1628268"/>
    <lineage>
        <taxon>Eukaryota</taxon>
        <taxon>Sar</taxon>
        <taxon>Alveolata</taxon>
        <taxon>Dinophyceae</taxon>
        <taxon>Suessiales</taxon>
        <taxon>Symbiodiniaceae</taxon>
        <taxon>Symbiodinium</taxon>
    </lineage>
</organism>
<dbReference type="Proteomes" id="UP000601435">
    <property type="component" value="Unassembled WGS sequence"/>
</dbReference>
<proteinExistence type="predicted"/>
<dbReference type="OrthoDB" id="423777at2759"/>
<dbReference type="SUPFAM" id="SSF48403">
    <property type="entry name" value="Ankyrin repeat"/>
    <property type="match status" value="1"/>
</dbReference>
<evidence type="ECO:0008006" key="3">
    <source>
        <dbReference type="Google" id="ProtNLM"/>
    </source>
</evidence>
<dbReference type="InterPro" id="IPR029071">
    <property type="entry name" value="Ubiquitin-like_domsf"/>
</dbReference>
<reference evidence="1" key="1">
    <citation type="submission" date="2021-02" db="EMBL/GenBank/DDBJ databases">
        <authorList>
            <person name="Dougan E. K."/>
            <person name="Rhodes N."/>
            <person name="Thang M."/>
            <person name="Chan C."/>
        </authorList>
    </citation>
    <scope>NUCLEOTIDE SEQUENCE</scope>
</reference>
<keyword evidence="2" id="KW-1185">Reference proteome</keyword>
<dbReference type="SUPFAM" id="SSF54236">
    <property type="entry name" value="Ubiquitin-like"/>
    <property type="match status" value="1"/>
</dbReference>
<dbReference type="Gene3D" id="1.25.40.20">
    <property type="entry name" value="Ankyrin repeat-containing domain"/>
    <property type="match status" value="1"/>
</dbReference>
<sequence>MALVHRIVSVFMAASGNKLTDVQMSEENNTVRDIKEQLQAQLGFPRFQQRVLLDKESQQLADTYILNPDTKQIFVVLVAYINMSRSLEIELLHAINYGPAEDVEAILQRPQHPADVARPGSDLSLHEAATNNNTDIASMLVQANADTNIQCPTTRTTNADMLVSLRSELNDYLLDCSDSDDSEATLIFEVSSDTEMSDGTQQANGPWPLQACFLAARPAAGCSSQVHALEASTTAASTTTLTWPKWINATGFEITSTAVSAQLVAEAYQDNPQNSAAATVNQRGAMYSNFVSKFAI</sequence>
<gene>
    <name evidence="1" type="ORF">SNEC2469_LOCUS16997</name>
</gene>
<accession>A0A812UN46</accession>
<dbReference type="AlphaFoldDB" id="A0A812UN46"/>